<name>A0AA38L2V5_TAXCH</name>
<evidence type="ECO:0000256" key="1">
    <source>
        <dbReference type="ARBA" id="ARBA00010394"/>
    </source>
</evidence>
<organism evidence="5 6">
    <name type="scientific">Taxus chinensis</name>
    <name type="common">Chinese yew</name>
    <name type="synonym">Taxus wallichiana var. chinensis</name>
    <dbReference type="NCBI Taxonomy" id="29808"/>
    <lineage>
        <taxon>Eukaryota</taxon>
        <taxon>Viridiplantae</taxon>
        <taxon>Streptophyta</taxon>
        <taxon>Embryophyta</taxon>
        <taxon>Tracheophyta</taxon>
        <taxon>Spermatophyta</taxon>
        <taxon>Pinopsida</taxon>
        <taxon>Pinidae</taxon>
        <taxon>Conifers II</taxon>
        <taxon>Cupressales</taxon>
        <taxon>Taxaceae</taxon>
        <taxon>Taxus</taxon>
    </lineage>
</organism>
<dbReference type="Gene3D" id="1.25.10.10">
    <property type="entry name" value="Leucine-rich Repeat Variant"/>
    <property type="match status" value="1"/>
</dbReference>
<dbReference type="InterPro" id="IPR016024">
    <property type="entry name" value="ARM-type_fold"/>
</dbReference>
<dbReference type="AlphaFoldDB" id="A0AA38L2V5"/>
<dbReference type="PANTHER" id="PTHR23316">
    <property type="entry name" value="IMPORTIN ALPHA"/>
    <property type="match status" value="1"/>
</dbReference>
<evidence type="ECO:0000313" key="6">
    <source>
        <dbReference type="Proteomes" id="UP000824469"/>
    </source>
</evidence>
<dbReference type="SMART" id="SM00185">
    <property type="entry name" value="ARM"/>
    <property type="match status" value="3"/>
</dbReference>
<dbReference type="InterPro" id="IPR011989">
    <property type="entry name" value="ARM-like"/>
</dbReference>
<dbReference type="SUPFAM" id="SSF48371">
    <property type="entry name" value="ARM repeat"/>
    <property type="match status" value="1"/>
</dbReference>
<sequence length="161" mass="17736">FEAAWSLTNIASGNSEHTKVVVDHGAVPHFVKLLSSPSDDVREQAVWALANIAGDNPKFRDLILSHGALMPLLAQMNDHSKLSMLRNVAFTLSNFCRGKPQAPFDQIKPALPVLEHFIHSVDEEILVDALWALSYLTDGMNDEIQTVIEAGVCPRLVELLL</sequence>
<gene>
    <name evidence="5" type="ORF">KI387_028043</name>
</gene>
<dbReference type="InterPro" id="IPR000225">
    <property type="entry name" value="Armadillo"/>
</dbReference>
<dbReference type="GO" id="GO:0015031">
    <property type="term" value="P:protein transport"/>
    <property type="evidence" value="ECO:0007669"/>
    <property type="project" value="UniProtKB-KW"/>
</dbReference>
<proteinExistence type="inferred from homology"/>
<dbReference type="Proteomes" id="UP000824469">
    <property type="component" value="Unassembled WGS sequence"/>
</dbReference>
<accession>A0AA38L2V5</accession>
<feature type="non-terminal residue" evidence="5">
    <location>
        <position position="1"/>
    </location>
</feature>
<comment type="similarity">
    <text evidence="1">Belongs to the importin alpha family.</text>
</comment>
<keyword evidence="2" id="KW-0813">Transport</keyword>
<dbReference type="PROSITE" id="PS50176">
    <property type="entry name" value="ARM_REPEAT"/>
    <property type="match status" value="1"/>
</dbReference>
<evidence type="ECO:0000313" key="5">
    <source>
        <dbReference type="EMBL" id="KAH9313008.1"/>
    </source>
</evidence>
<feature type="non-terminal residue" evidence="5">
    <location>
        <position position="161"/>
    </location>
</feature>
<feature type="repeat" description="ARM" evidence="4">
    <location>
        <begin position="25"/>
        <end position="67"/>
    </location>
</feature>
<dbReference type="Pfam" id="PF00514">
    <property type="entry name" value="Arm"/>
    <property type="match status" value="2"/>
</dbReference>
<evidence type="ECO:0000256" key="2">
    <source>
        <dbReference type="ARBA" id="ARBA00022448"/>
    </source>
</evidence>
<dbReference type="EMBL" id="JAHRHJ020000006">
    <property type="protein sequence ID" value="KAH9313008.1"/>
    <property type="molecule type" value="Genomic_DNA"/>
</dbReference>
<protein>
    <submittedName>
        <fullName evidence="5">Uncharacterized protein</fullName>
    </submittedName>
</protein>
<keyword evidence="3" id="KW-0653">Protein transport</keyword>
<keyword evidence="6" id="KW-1185">Reference proteome</keyword>
<comment type="caution">
    <text evidence="5">The sequence shown here is derived from an EMBL/GenBank/DDBJ whole genome shotgun (WGS) entry which is preliminary data.</text>
</comment>
<evidence type="ECO:0000256" key="3">
    <source>
        <dbReference type="ARBA" id="ARBA00022927"/>
    </source>
</evidence>
<dbReference type="OMA" id="WAFTNIA"/>
<evidence type="ECO:0000256" key="4">
    <source>
        <dbReference type="PROSITE-ProRule" id="PRU00259"/>
    </source>
</evidence>
<reference evidence="5 6" key="1">
    <citation type="journal article" date="2021" name="Nat. Plants">
        <title>The Taxus genome provides insights into paclitaxel biosynthesis.</title>
        <authorList>
            <person name="Xiong X."/>
            <person name="Gou J."/>
            <person name="Liao Q."/>
            <person name="Li Y."/>
            <person name="Zhou Q."/>
            <person name="Bi G."/>
            <person name="Li C."/>
            <person name="Du R."/>
            <person name="Wang X."/>
            <person name="Sun T."/>
            <person name="Guo L."/>
            <person name="Liang H."/>
            <person name="Lu P."/>
            <person name="Wu Y."/>
            <person name="Zhang Z."/>
            <person name="Ro D.K."/>
            <person name="Shang Y."/>
            <person name="Huang S."/>
            <person name="Yan J."/>
        </authorList>
    </citation>
    <scope>NUCLEOTIDE SEQUENCE [LARGE SCALE GENOMIC DNA]</scope>
    <source>
        <strain evidence="5">Ta-2019</strain>
    </source>
</reference>